<comment type="caution">
    <text evidence="2">The sequence shown here is derived from an EMBL/GenBank/DDBJ whole genome shotgun (WGS) entry which is preliminary data.</text>
</comment>
<keyword evidence="3" id="KW-1185">Reference proteome</keyword>
<reference evidence="2" key="1">
    <citation type="submission" date="2023-05" db="EMBL/GenBank/DDBJ databases">
        <authorList>
            <person name="Stuckert A."/>
        </authorList>
    </citation>
    <scope>NUCLEOTIDE SEQUENCE</scope>
</reference>
<feature type="compositionally biased region" description="Polar residues" evidence="1">
    <location>
        <begin position="56"/>
        <end position="69"/>
    </location>
</feature>
<organism evidence="2 3">
    <name type="scientific">Staurois parvus</name>
    <dbReference type="NCBI Taxonomy" id="386267"/>
    <lineage>
        <taxon>Eukaryota</taxon>
        <taxon>Metazoa</taxon>
        <taxon>Chordata</taxon>
        <taxon>Craniata</taxon>
        <taxon>Vertebrata</taxon>
        <taxon>Euteleostomi</taxon>
        <taxon>Amphibia</taxon>
        <taxon>Batrachia</taxon>
        <taxon>Anura</taxon>
        <taxon>Neobatrachia</taxon>
        <taxon>Ranoidea</taxon>
        <taxon>Ranidae</taxon>
        <taxon>Staurois</taxon>
    </lineage>
</organism>
<dbReference type="EMBL" id="CATNWA010016231">
    <property type="protein sequence ID" value="CAI9591030.1"/>
    <property type="molecule type" value="Genomic_DNA"/>
</dbReference>
<evidence type="ECO:0000313" key="3">
    <source>
        <dbReference type="Proteomes" id="UP001162483"/>
    </source>
</evidence>
<protein>
    <submittedName>
        <fullName evidence="2">Uncharacterized protein</fullName>
    </submittedName>
</protein>
<feature type="region of interest" description="Disordered" evidence="1">
    <location>
        <begin position="18"/>
        <end position="69"/>
    </location>
</feature>
<dbReference type="Proteomes" id="UP001162483">
    <property type="component" value="Unassembled WGS sequence"/>
</dbReference>
<name>A0ABN9F4K7_9NEOB</name>
<feature type="non-terminal residue" evidence="2">
    <location>
        <position position="69"/>
    </location>
</feature>
<accession>A0ABN9F4K7</accession>
<evidence type="ECO:0000313" key="2">
    <source>
        <dbReference type="EMBL" id="CAI9591030.1"/>
    </source>
</evidence>
<gene>
    <name evidence="2" type="ORF">SPARVUS_LOCUS11136486</name>
</gene>
<evidence type="ECO:0000256" key="1">
    <source>
        <dbReference type="SAM" id="MobiDB-lite"/>
    </source>
</evidence>
<proteinExistence type="predicted"/>
<sequence>MTKRGRQYRIDDQRLQTVQGMTKDTADSTGDDQETVGRGGRGSRDLNLTVWAPGTMTGSQKTPGHSQSA</sequence>